<evidence type="ECO:0008006" key="3">
    <source>
        <dbReference type="Google" id="ProtNLM"/>
    </source>
</evidence>
<comment type="caution">
    <text evidence="1">The sequence shown here is derived from an EMBL/GenBank/DDBJ whole genome shotgun (WGS) entry which is preliminary data.</text>
</comment>
<dbReference type="Proteomes" id="UP001153954">
    <property type="component" value="Unassembled WGS sequence"/>
</dbReference>
<evidence type="ECO:0000313" key="2">
    <source>
        <dbReference type="Proteomes" id="UP001153954"/>
    </source>
</evidence>
<protein>
    <recommendedName>
        <fullName evidence="3">Tudor domain-containing protein</fullName>
    </recommendedName>
</protein>
<sequence>MSVEDHKDSSENHVILEDSKNCNTSFDDSIQNHKTSFEELLFIKIKRGDNLLKPPRHKVALGAARSISNHSDSDIAHIKSNTASIDDFEFKTNAQIWDKENIERNVLTPNIIDSEQNEIPSYNIGDNVLLKYYSRQKWTYYVGLIENIKLTDQKSYYAIKFDNRISGLDKMKNQTTLIVPMNILFTF</sequence>
<dbReference type="EMBL" id="CAKOGL010000007">
    <property type="protein sequence ID" value="CAH2089049.1"/>
    <property type="molecule type" value="Genomic_DNA"/>
</dbReference>
<evidence type="ECO:0000313" key="1">
    <source>
        <dbReference type="EMBL" id="CAH2089049.1"/>
    </source>
</evidence>
<organism evidence="1 2">
    <name type="scientific">Euphydryas editha</name>
    <name type="common">Edith's checkerspot</name>
    <dbReference type="NCBI Taxonomy" id="104508"/>
    <lineage>
        <taxon>Eukaryota</taxon>
        <taxon>Metazoa</taxon>
        <taxon>Ecdysozoa</taxon>
        <taxon>Arthropoda</taxon>
        <taxon>Hexapoda</taxon>
        <taxon>Insecta</taxon>
        <taxon>Pterygota</taxon>
        <taxon>Neoptera</taxon>
        <taxon>Endopterygota</taxon>
        <taxon>Lepidoptera</taxon>
        <taxon>Glossata</taxon>
        <taxon>Ditrysia</taxon>
        <taxon>Papilionoidea</taxon>
        <taxon>Nymphalidae</taxon>
        <taxon>Nymphalinae</taxon>
        <taxon>Euphydryas</taxon>
    </lineage>
</organism>
<name>A0AAU9TU95_EUPED</name>
<proteinExistence type="predicted"/>
<accession>A0AAU9TU95</accession>
<dbReference type="AlphaFoldDB" id="A0AAU9TU95"/>
<keyword evidence="2" id="KW-1185">Reference proteome</keyword>
<reference evidence="1" key="1">
    <citation type="submission" date="2022-03" db="EMBL/GenBank/DDBJ databases">
        <authorList>
            <person name="Tunstrom K."/>
        </authorList>
    </citation>
    <scope>NUCLEOTIDE SEQUENCE</scope>
</reference>
<gene>
    <name evidence="1" type="ORF">EEDITHA_LOCUS5144</name>
</gene>